<dbReference type="Gene3D" id="2.60.120.10">
    <property type="entry name" value="Jelly Rolls"/>
    <property type="match status" value="1"/>
</dbReference>
<dbReference type="Gene3D" id="1.10.260.40">
    <property type="entry name" value="lambda repressor-like DNA-binding domains"/>
    <property type="match status" value="1"/>
</dbReference>
<dbReference type="InterPro" id="IPR011051">
    <property type="entry name" value="RmlC_Cupin_sf"/>
</dbReference>
<gene>
    <name evidence="5" type="ORF">BON30_27225</name>
</gene>
<dbReference type="STRING" id="83449.BON30_27225"/>
<evidence type="ECO:0000256" key="3">
    <source>
        <dbReference type="ARBA" id="ARBA00023163"/>
    </source>
</evidence>
<keyword evidence="1" id="KW-0805">Transcription regulation</keyword>
<protein>
    <submittedName>
        <fullName evidence="5">DNA-binding protein</fullName>
    </submittedName>
</protein>
<accession>A0A1L9B6I2</accession>
<dbReference type="GO" id="GO:0005829">
    <property type="term" value="C:cytosol"/>
    <property type="evidence" value="ECO:0007669"/>
    <property type="project" value="TreeGrafter"/>
</dbReference>
<evidence type="ECO:0000313" key="6">
    <source>
        <dbReference type="Proteomes" id="UP000182229"/>
    </source>
</evidence>
<keyword evidence="2 5" id="KW-0238">DNA-binding</keyword>
<dbReference type="InterPro" id="IPR014710">
    <property type="entry name" value="RmlC-like_jellyroll"/>
</dbReference>
<name>A0A1L9B6I2_9BACT</name>
<dbReference type="CDD" id="cd02209">
    <property type="entry name" value="cupin_XRE_C"/>
    <property type="match status" value="1"/>
</dbReference>
<dbReference type="OrthoDB" id="9814751at2"/>
<dbReference type="CDD" id="cd00093">
    <property type="entry name" value="HTH_XRE"/>
    <property type="match status" value="1"/>
</dbReference>
<keyword evidence="3" id="KW-0804">Transcription</keyword>
<evidence type="ECO:0000256" key="2">
    <source>
        <dbReference type="ARBA" id="ARBA00023125"/>
    </source>
</evidence>
<dbReference type="Pfam" id="PF07883">
    <property type="entry name" value="Cupin_2"/>
    <property type="match status" value="1"/>
</dbReference>
<reference evidence="5 6" key="2">
    <citation type="submission" date="2016-12" db="EMBL/GenBank/DDBJ databases">
        <title>Draft Genome Sequence of Cystobacter ferrugineus Strain Cbfe23.</title>
        <authorList>
            <person name="Akbar S."/>
            <person name="Dowd S.E."/>
            <person name="Stevens D.C."/>
        </authorList>
    </citation>
    <scope>NUCLEOTIDE SEQUENCE [LARGE SCALE GENOMIC DNA]</scope>
    <source>
        <strain evidence="5 6">Cbfe23</strain>
    </source>
</reference>
<evidence type="ECO:0000313" key="5">
    <source>
        <dbReference type="EMBL" id="OJH37864.1"/>
    </source>
</evidence>
<dbReference type="SUPFAM" id="SSF47413">
    <property type="entry name" value="lambda repressor-like DNA-binding domains"/>
    <property type="match status" value="1"/>
</dbReference>
<evidence type="ECO:0000256" key="1">
    <source>
        <dbReference type="ARBA" id="ARBA00023015"/>
    </source>
</evidence>
<evidence type="ECO:0000259" key="4">
    <source>
        <dbReference type="PROSITE" id="PS50943"/>
    </source>
</evidence>
<comment type="caution">
    <text evidence="5">The sequence shown here is derived from an EMBL/GenBank/DDBJ whole genome shotgun (WGS) entry which is preliminary data.</text>
</comment>
<dbReference type="EMBL" id="MPIN01000007">
    <property type="protein sequence ID" value="OJH37864.1"/>
    <property type="molecule type" value="Genomic_DNA"/>
</dbReference>
<dbReference type="GO" id="GO:0003677">
    <property type="term" value="F:DNA binding"/>
    <property type="evidence" value="ECO:0007669"/>
    <property type="project" value="UniProtKB-KW"/>
</dbReference>
<proteinExistence type="predicted"/>
<dbReference type="PANTHER" id="PTHR46797:SF23">
    <property type="entry name" value="HTH-TYPE TRANSCRIPTIONAL REGULATOR SUTR"/>
    <property type="match status" value="1"/>
</dbReference>
<dbReference type="InterPro" id="IPR013096">
    <property type="entry name" value="Cupin_2"/>
</dbReference>
<sequence length="186" mass="20246">MAMERTSENLARNLRALRDARGLSQQQIARLAGVPRATWTHLESGSGNPTLSVLLRVASSLQTTVEELLGAPRQEARLVKRASLSSRTKGNVRIERVLPDSLPGLIIERMEFPGDGVLVGVPHTPGTREYLTCESGTLELVTVGSVWTLEARDVLVFRGDQKHTYRNKGDKPLVAFSIVVLAPGGI</sequence>
<dbReference type="AlphaFoldDB" id="A0A1L9B6I2"/>
<dbReference type="SUPFAM" id="SSF51182">
    <property type="entry name" value="RmlC-like cupins"/>
    <property type="match status" value="1"/>
</dbReference>
<dbReference type="PANTHER" id="PTHR46797">
    <property type="entry name" value="HTH-TYPE TRANSCRIPTIONAL REGULATOR"/>
    <property type="match status" value="1"/>
</dbReference>
<reference evidence="6" key="1">
    <citation type="submission" date="2016-11" db="EMBL/GenBank/DDBJ databases">
        <authorList>
            <person name="Shukria A."/>
            <person name="Stevens D.C."/>
        </authorList>
    </citation>
    <scope>NUCLEOTIDE SEQUENCE [LARGE SCALE GENOMIC DNA]</scope>
    <source>
        <strain evidence="6">Cbfe23</strain>
    </source>
</reference>
<dbReference type="InterPro" id="IPR010982">
    <property type="entry name" value="Lambda_DNA-bd_dom_sf"/>
</dbReference>
<dbReference type="GO" id="GO:0003700">
    <property type="term" value="F:DNA-binding transcription factor activity"/>
    <property type="evidence" value="ECO:0007669"/>
    <property type="project" value="TreeGrafter"/>
</dbReference>
<dbReference type="Pfam" id="PF13560">
    <property type="entry name" value="HTH_31"/>
    <property type="match status" value="1"/>
</dbReference>
<dbReference type="Proteomes" id="UP000182229">
    <property type="component" value="Unassembled WGS sequence"/>
</dbReference>
<dbReference type="SMART" id="SM00530">
    <property type="entry name" value="HTH_XRE"/>
    <property type="match status" value="1"/>
</dbReference>
<dbReference type="InterPro" id="IPR001387">
    <property type="entry name" value="Cro/C1-type_HTH"/>
</dbReference>
<feature type="domain" description="HTH cro/C1-type" evidence="4">
    <location>
        <begin position="14"/>
        <end position="68"/>
    </location>
</feature>
<keyword evidence="6" id="KW-1185">Reference proteome</keyword>
<dbReference type="RefSeq" id="WP_071901334.1">
    <property type="nucleotide sequence ID" value="NZ_MPIN01000007.1"/>
</dbReference>
<dbReference type="InterPro" id="IPR050807">
    <property type="entry name" value="TransReg_Diox_bact_type"/>
</dbReference>
<organism evidence="5 6">
    <name type="scientific">Cystobacter ferrugineus</name>
    <dbReference type="NCBI Taxonomy" id="83449"/>
    <lineage>
        <taxon>Bacteria</taxon>
        <taxon>Pseudomonadati</taxon>
        <taxon>Myxococcota</taxon>
        <taxon>Myxococcia</taxon>
        <taxon>Myxococcales</taxon>
        <taxon>Cystobacterineae</taxon>
        <taxon>Archangiaceae</taxon>
        <taxon>Cystobacter</taxon>
    </lineage>
</organism>
<dbReference type="PROSITE" id="PS50943">
    <property type="entry name" value="HTH_CROC1"/>
    <property type="match status" value="1"/>
</dbReference>